<accession>A0AAW9IXA3</accession>
<dbReference type="Pfam" id="PF12833">
    <property type="entry name" value="HTH_18"/>
    <property type="match status" value="1"/>
</dbReference>
<dbReference type="PROSITE" id="PS01124">
    <property type="entry name" value="HTH_ARAC_FAMILY_2"/>
    <property type="match status" value="1"/>
</dbReference>
<protein>
    <submittedName>
        <fullName evidence="4">AraC family transcriptional regulator</fullName>
    </submittedName>
</protein>
<dbReference type="GO" id="GO:0043565">
    <property type="term" value="F:sequence-specific DNA binding"/>
    <property type="evidence" value="ECO:0007669"/>
    <property type="project" value="InterPro"/>
</dbReference>
<comment type="caution">
    <text evidence="4">The sequence shown here is derived from an EMBL/GenBank/DDBJ whole genome shotgun (WGS) entry which is preliminary data.</text>
</comment>
<dbReference type="SUPFAM" id="SSF46689">
    <property type="entry name" value="Homeodomain-like"/>
    <property type="match status" value="1"/>
</dbReference>
<proteinExistence type="predicted"/>
<dbReference type="Proteomes" id="UP001292368">
    <property type="component" value="Unassembled WGS sequence"/>
</dbReference>
<organism evidence="4 5">
    <name type="scientific">Clostridium perfringens</name>
    <dbReference type="NCBI Taxonomy" id="1502"/>
    <lineage>
        <taxon>Bacteria</taxon>
        <taxon>Bacillati</taxon>
        <taxon>Bacillota</taxon>
        <taxon>Clostridia</taxon>
        <taxon>Eubacteriales</taxon>
        <taxon>Clostridiaceae</taxon>
        <taxon>Clostridium</taxon>
    </lineage>
</organism>
<name>A0AAW9IXA3_CLOPF</name>
<feature type="non-terminal residue" evidence="4">
    <location>
        <position position="1"/>
    </location>
</feature>
<reference evidence="4" key="1">
    <citation type="submission" date="2019-11" db="EMBL/GenBank/DDBJ databases">
        <title>Characterization of Clostridium perfringens isolates from swine manure treated agricultural soils.</title>
        <authorList>
            <person name="Wushke S.T."/>
        </authorList>
    </citation>
    <scope>NUCLEOTIDE SEQUENCE</scope>
    <source>
        <strain evidence="4">V2</strain>
    </source>
</reference>
<dbReference type="InterPro" id="IPR009057">
    <property type="entry name" value="Homeodomain-like_sf"/>
</dbReference>
<evidence type="ECO:0000313" key="5">
    <source>
        <dbReference type="Proteomes" id="UP001292368"/>
    </source>
</evidence>
<dbReference type="EMBL" id="WNVM01000526">
    <property type="protein sequence ID" value="MDZ5010568.1"/>
    <property type="molecule type" value="Genomic_DNA"/>
</dbReference>
<feature type="domain" description="HTH araC/xylS-type" evidence="3">
    <location>
        <begin position="1"/>
        <end position="30"/>
    </location>
</feature>
<dbReference type="Gene3D" id="1.10.10.60">
    <property type="entry name" value="Homeodomain-like"/>
    <property type="match status" value="1"/>
</dbReference>
<sequence>AKEVGYNNSSHFCKMFKEEVGISPAEFRREYFKLNES</sequence>
<evidence type="ECO:0000256" key="2">
    <source>
        <dbReference type="ARBA" id="ARBA00023163"/>
    </source>
</evidence>
<dbReference type="InterPro" id="IPR018060">
    <property type="entry name" value="HTH_AraC"/>
</dbReference>
<dbReference type="RefSeq" id="WP_409193809.1">
    <property type="nucleotide sequence ID" value="NZ_WNVM01000526.1"/>
</dbReference>
<dbReference type="AlphaFoldDB" id="A0AAW9IXA3"/>
<evidence type="ECO:0000259" key="3">
    <source>
        <dbReference type="PROSITE" id="PS01124"/>
    </source>
</evidence>
<keyword evidence="1" id="KW-0805">Transcription regulation</keyword>
<evidence type="ECO:0000313" key="4">
    <source>
        <dbReference type="EMBL" id="MDZ5010568.1"/>
    </source>
</evidence>
<dbReference type="GO" id="GO:0003700">
    <property type="term" value="F:DNA-binding transcription factor activity"/>
    <property type="evidence" value="ECO:0007669"/>
    <property type="project" value="InterPro"/>
</dbReference>
<keyword evidence="2" id="KW-0804">Transcription</keyword>
<evidence type="ECO:0000256" key="1">
    <source>
        <dbReference type="ARBA" id="ARBA00023015"/>
    </source>
</evidence>
<gene>
    <name evidence="4" type="ORF">GNF77_17030</name>
</gene>